<keyword evidence="2" id="KW-0808">Transferase</keyword>
<evidence type="ECO:0000256" key="2">
    <source>
        <dbReference type="ARBA" id="ARBA00022679"/>
    </source>
</evidence>
<sequence length="329" mass="37205">MTVSSASRGDDTLHDGGITHTAKSVESQAGSSKSASKIDIIDIRRNAVEMNLKGEILSSLKPESGPKKMPTLILYNEQGLQLFEEARDQLAERRSHTWRNTISPTRKSTFWNDLLRILQKLYSQSQWLLSWVALEEAGKKVDYYALDLDYAELKRTLDQVPAFEHVKCHGLHGTYDDGLEWLKTSELSSRPKFILNGLLNANKILGEQVFNLEDWDVIGEYVYDAEGGRHQAFYSPNKDVVFKDVIFKAEERIQVEQSLKYSAEGARQLWENAGLQEIRKWSASSEAYNYLYHVPGFILLFGPADHAMKVTQSAALLPSNVRGGQGCWC</sequence>
<dbReference type="PANTHER" id="PTHR43397:SF1">
    <property type="entry name" value="ERGOTHIONEINE BIOSYNTHESIS PROTEIN 1"/>
    <property type="match status" value="1"/>
</dbReference>
<dbReference type="InterPro" id="IPR029063">
    <property type="entry name" value="SAM-dependent_MTases_sf"/>
</dbReference>
<evidence type="ECO:0000313" key="6">
    <source>
        <dbReference type="Proteomes" id="UP000469558"/>
    </source>
</evidence>
<dbReference type="InterPro" id="IPR051128">
    <property type="entry name" value="EgtD_Methyltrsf_superfamily"/>
</dbReference>
<feature type="domain" description="Histidine-specific methyltransferase SAM-dependent" evidence="4">
    <location>
        <begin position="192"/>
        <end position="289"/>
    </location>
</feature>
<protein>
    <submittedName>
        <fullName evidence="5">Ergothioneine biosynthesis protein</fullName>
    </submittedName>
</protein>
<dbReference type="OrthoDB" id="3557072at2759"/>
<gene>
    <name evidence="5" type="primary">egt-1_1</name>
    <name evidence="5" type="ORF">LSUE1_G005142</name>
</gene>
<feature type="domain" description="Histidine-specific methyltransferase SAM-dependent" evidence="4">
    <location>
        <begin position="127"/>
        <end position="185"/>
    </location>
</feature>
<dbReference type="GO" id="GO:0008168">
    <property type="term" value="F:methyltransferase activity"/>
    <property type="evidence" value="ECO:0007669"/>
    <property type="project" value="UniProtKB-KW"/>
</dbReference>
<evidence type="ECO:0000259" key="4">
    <source>
        <dbReference type="Pfam" id="PF10017"/>
    </source>
</evidence>
<feature type="region of interest" description="Disordered" evidence="3">
    <location>
        <begin position="1"/>
        <end position="30"/>
    </location>
</feature>
<feature type="compositionally biased region" description="Polar residues" evidence="3">
    <location>
        <begin position="21"/>
        <end position="30"/>
    </location>
</feature>
<name>A0A8T9C1B2_9HELO</name>
<dbReference type="Gene3D" id="3.40.50.150">
    <property type="entry name" value="Vaccinia Virus protein VP39"/>
    <property type="match status" value="1"/>
</dbReference>
<reference evidence="5 6" key="1">
    <citation type="submission" date="2018-05" db="EMBL/GenBank/DDBJ databases">
        <title>Genome sequencing and assembly of the regulated plant pathogen Lachnellula willkommii and related sister species for the development of diagnostic species identification markers.</title>
        <authorList>
            <person name="Giroux E."/>
            <person name="Bilodeau G."/>
        </authorList>
    </citation>
    <scope>NUCLEOTIDE SEQUENCE [LARGE SCALE GENOMIC DNA]</scope>
    <source>
        <strain evidence="5 6">CBS 268.59</strain>
    </source>
</reference>
<keyword evidence="1" id="KW-0489">Methyltransferase</keyword>
<accession>A0A8T9C1B2</accession>
<dbReference type="AlphaFoldDB" id="A0A8T9C1B2"/>
<comment type="caution">
    <text evidence="5">The sequence shown here is derived from an EMBL/GenBank/DDBJ whole genome shotgun (WGS) entry which is preliminary data.</text>
</comment>
<dbReference type="GO" id="GO:0032259">
    <property type="term" value="P:methylation"/>
    <property type="evidence" value="ECO:0007669"/>
    <property type="project" value="UniProtKB-KW"/>
</dbReference>
<evidence type="ECO:0000313" key="5">
    <source>
        <dbReference type="EMBL" id="TVY75742.1"/>
    </source>
</evidence>
<dbReference type="Pfam" id="PF10017">
    <property type="entry name" value="Methyltransf_33"/>
    <property type="match status" value="2"/>
</dbReference>
<proteinExistence type="predicted"/>
<dbReference type="Proteomes" id="UP000469558">
    <property type="component" value="Unassembled WGS sequence"/>
</dbReference>
<evidence type="ECO:0000256" key="1">
    <source>
        <dbReference type="ARBA" id="ARBA00022603"/>
    </source>
</evidence>
<dbReference type="PANTHER" id="PTHR43397">
    <property type="entry name" value="ERGOTHIONEINE BIOSYNTHESIS PROTEIN 1"/>
    <property type="match status" value="1"/>
</dbReference>
<evidence type="ECO:0000256" key="3">
    <source>
        <dbReference type="SAM" id="MobiDB-lite"/>
    </source>
</evidence>
<dbReference type="EMBL" id="QGMK01000962">
    <property type="protein sequence ID" value="TVY75742.1"/>
    <property type="molecule type" value="Genomic_DNA"/>
</dbReference>
<dbReference type="InterPro" id="IPR019257">
    <property type="entry name" value="MeTrfase_dom"/>
</dbReference>
<organism evidence="5 6">
    <name type="scientific">Lachnellula suecica</name>
    <dbReference type="NCBI Taxonomy" id="602035"/>
    <lineage>
        <taxon>Eukaryota</taxon>
        <taxon>Fungi</taxon>
        <taxon>Dikarya</taxon>
        <taxon>Ascomycota</taxon>
        <taxon>Pezizomycotina</taxon>
        <taxon>Leotiomycetes</taxon>
        <taxon>Helotiales</taxon>
        <taxon>Lachnaceae</taxon>
        <taxon>Lachnellula</taxon>
    </lineage>
</organism>
<keyword evidence="6" id="KW-1185">Reference proteome</keyword>